<accession>A0ABZ2LUU2</accession>
<dbReference type="Gene3D" id="3.90.1580.10">
    <property type="entry name" value="paralog of FGE (formylglycine-generating enzyme)"/>
    <property type="match status" value="1"/>
</dbReference>
<dbReference type="Pfam" id="PF03781">
    <property type="entry name" value="FGE-sulfatase"/>
    <property type="match status" value="1"/>
</dbReference>
<dbReference type="Proteomes" id="UP001370348">
    <property type="component" value="Chromosome"/>
</dbReference>
<dbReference type="InterPro" id="IPR016187">
    <property type="entry name" value="CTDL_fold"/>
</dbReference>
<name>A0ABZ2LUU2_9BACT</name>
<keyword evidence="1" id="KW-0812">Transmembrane</keyword>
<proteinExistence type="predicted"/>
<keyword evidence="1" id="KW-0472">Membrane</keyword>
<keyword evidence="4" id="KW-1185">Reference proteome</keyword>
<evidence type="ECO:0000313" key="3">
    <source>
        <dbReference type="EMBL" id="WXB14691.1"/>
    </source>
</evidence>
<evidence type="ECO:0000259" key="2">
    <source>
        <dbReference type="Pfam" id="PF03781"/>
    </source>
</evidence>
<dbReference type="InterPro" id="IPR005532">
    <property type="entry name" value="SUMF_dom"/>
</dbReference>
<dbReference type="InterPro" id="IPR051043">
    <property type="entry name" value="Sulfatase_Mod_Factor_Kinase"/>
</dbReference>
<evidence type="ECO:0000313" key="4">
    <source>
        <dbReference type="Proteomes" id="UP001370348"/>
    </source>
</evidence>
<protein>
    <submittedName>
        <fullName evidence="3">Formylglycine-generating enzyme family protein</fullName>
    </submittedName>
</protein>
<organism evidence="3 4">
    <name type="scientific">Pendulispora albinea</name>
    <dbReference type="NCBI Taxonomy" id="2741071"/>
    <lineage>
        <taxon>Bacteria</taxon>
        <taxon>Pseudomonadati</taxon>
        <taxon>Myxococcota</taxon>
        <taxon>Myxococcia</taxon>
        <taxon>Myxococcales</taxon>
        <taxon>Sorangiineae</taxon>
        <taxon>Pendulisporaceae</taxon>
        <taxon>Pendulispora</taxon>
    </lineage>
</organism>
<reference evidence="3 4" key="1">
    <citation type="submission" date="2021-12" db="EMBL/GenBank/DDBJ databases">
        <title>Discovery of the Pendulisporaceae a myxobacterial family with distinct sporulation behavior and unique specialized metabolism.</title>
        <authorList>
            <person name="Garcia R."/>
            <person name="Popoff A."/>
            <person name="Bader C.D."/>
            <person name="Loehr J."/>
            <person name="Walesch S."/>
            <person name="Walt C."/>
            <person name="Boldt J."/>
            <person name="Bunk B."/>
            <person name="Haeckl F.J.F.P.J."/>
            <person name="Gunesch A.P."/>
            <person name="Birkelbach J."/>
            <person name="Nuebel U."/>
            <person name="Pietschmann T."/>
            <person name="Bach T."/>
            <person name="Mueller R."/>
        </authorList>
    </citation>
    <scope>NUCLEOTIDE SEQUENCE [LARGE SCALE GENOMIC DNA]</scope>
    <source>
        <strain evidence="3 4">MSr11954</strain>
    </source>
</reference>
<gene>
    <name evidence="3" type="ORF">LZC94_43570</name>
</gene>
<dbReference type="EMBL" id="CP089984">
    <property type="protein sequence ID" value="WXB14691.1"/>
    <property type="molecule type" value="Genomic_DNA"/>
</dbReference>
<dbReference type="InterPro" id="IPR042095">
    <property type="entry name" value="SUMF_sf"/>
</dbReference>
<dbReference type="RefSeq" id="WP_394824316.1">
    <property type="nucleotide sequence ID" value="NZ_CP089984.1"/>
</dbReference>
<feature type="domain" description="Sulfatase-modifying factor enzyme-like" evidence="2">
    <location>
        <begin position="133"/>
        <end position="273"/>
    </location>
</feature>
<feature type="transmembrane region" description="Helical" evidence="1">
    <location>
        <begin position="15"/>
        <end position="33"/>
    </location>
</feature>
<dbReference type="PANTHER" id="PTHR23150">
    <property type="entry name" value="SULFATASE MODIFYING FACTOR 1, 2"/>
    <property type="match status" value="1"/>
</dbReference>
<keyword evidence="1" id="KW-1133">Transmembrane helix</keyword>
<evidence type="ECO:0000256" key="1">
    <source>
        <dbReference type="SAM" id="Phobius"/>
    </source>
</evidence>
<sequence length="290" mass="29933">MSEPAPPTEPARRGLHMALGAAIIALVTAAVVLRKTGSHVECGPGFVARAPRCLGCPAPLIASAGGCDAPDVRVEVPATTFTLGPSDWEAQGRVAPRLVHVAPFAIDAYEATVAKVERRPSPDGARAASNLTRDEAAAYCASRGGRLPTEDEWMAAAAGDRPRRYPWGDTGAVCRRAAWGLDRGPCAHGALGPDTVGAHPDGDTPTGIHDLAGNVAEWVASDASGGPNSPAGGAFGVARGGSYRTELATELRTWSRMEIPPSSRNLEVGVRCAYEGSSGAAIPGYPRRSP</sequence>
<dbReference type="SUPFAM" id="SSF56436">
    <property type="entry name" value="C-type lectin-like"/>
    <property type="match status" value="1"/>
</dbReference>